<evidence type="ECO:0000313" key="3">
    <source>
        <dbReference type="Proteomes" id="UP000011932"/>
    </source>
</evidence>
<feature type="transmembrane region" description="Helical" evidence="1">
    <location>
        <begin position="38"/>
        <end position="59"/>
    </location>
</feature>
<dbReference type="KEGG" id="man:A11S_974"/>
<dbReference type="PATRIC" id="fig|349215.9.peg.942"/>
<evidence type="ECO:0000256" key="1">
    <source>
        <dbReference type="SAM" id="Phobius"/>
    </source>
</evidence>
<keyword evidence="1" id="KW-0472">Membrane</keyword>
<name>M4VX63_9BACT</name>
<protein>
    <submittedName>
        <fullName evidence="2">Putative aminotransferase, class-II</fullName>
    </submittedName>
</protein>
<dbReference type="AlphaFoldDB" id="M4VX63"/>
<reference evidence="2 3" key="1">
    <citation type="journal article" date="2013" name="ISME J.">
        <title>By their genes ye shall know them: genomic signatures of predatory bacteria.</title>
        <authorList>
            <person name="Pasternak Z."/>
            <person name="Pietrokovski S."/>
            <person name="Rotem O."/>
            <person name="Gophna U."/>
            <person name="Lurie-Weinberger M.N."/>
            <person name="Jurkevitch E."/>
        </authorList>
    </citation>
    <scope>NUCLEOTIDE SEQUENCE [LARGE SCALE GENOMIC DNA]</scope>
    <source>
        <strain evidence="2">EPB</strain>
    </source>
</reference>
<dbReference type="STRING" id="349215.A11S_974"/>
<dbReference type="SUPFAM" id="SSF53756">
    <property type="entry name" value="UDP-Glycosyltransferase/glycogen phosphorylase"/>
    <property type="match status" value="1"/>
</dbReference>
<dbReference type="HOGENOM" id="CLU_640456_0_0_5"/>
<gene>
    <name evidence="2" type="ORF">A11S_974</name>
</gene>
<evidence type="ECO:0000313" key="2">
    <source>
        <dbReference type="EMBL" id="AGH97794.1"/>
    </source>
</evidence>
<keyword evidence="1" id="KW-0812">Transmembrane</keyword>
<dbReference type="Gene3D" id="3.40.50.2000">
    <property type="entry name" value="Glycogen Phosphorylase B"/>
    <property type="match status" value="1"/>
</dbReference>
<dbReference type="EMBL" id="CP003538">
    <property type="protein sequence ID" value="AGH97794.1"/>
    <property type="molecule type" value="Genomic_DNA"/>
</dbReference>
<organism evidence="2 3">
    <name type="scientific">Micavibrio aeruginosavorus EPB</name>
    <dbReference type="NCBI Taxonomy" id="349215"/>
    <lineage>
        <taxon>Bacteria</taxon>
        <taxon>Pseudomonadati</taxon>
        <taxon>Bdellovibrionota</taxon>
        <taxon>Bdellovibrionia</taxon>
        <taxon>Bdellovibrionales</taxon>
        <taxon>Pseudobdellovibrionaceae</taxon>
        <taxon>Micavibrio</taxon>
    </lineage>
</organism>
<keyword evidence="2" id="KW-0808">Transferase</keyword>
<keyword evidence="1" id="KW-1133">Transmembrane helix</keyword>
<dbReference type="GO" id="GO:0008483">
    <property type="term" value="F:transaminase activity"/>
    <property type="evidence" value="ECO:0007669"/>
    <property type="project" value="UniProtKB-KW"/>
</dbReference>
<dbReference type="Proteomes" id="UP000011932">
    <property type="component" value="Chromosome"/>
</dbReference>
<accession>M4VX63</accession>
<sequence length="463" mass="53198">MFFSVENVNKNYRFISFKGRFYGCHFLYRVCFVMKKKIYKFVCFVFYPFFAALLFFYGIGVRFLSSRKCQRARIVWGPTPIISNMYWARAMKDVGYVSETYMEGYYSVINKKSDYNFLLESRFGSIPNFIKYYIAFFESLLKYDVFVLPFEGFYLGRTPYWRLESWALSLSGKKTVLIPYGADAYVYRRIKSISLTHGLLMSYPGAARIQSNIQKRVDYWISRASCVICGVMAADGFGRWDVITPSPFVIDISVWRPSIRKSDADGVSGAVYIAHAPNHRGFKGTEFILDAVKKLKEEGLNVELVLIEKKKNEEVRNIFYKDVDILVDQLIASGYAFNAIEGMASGLPVVANFEDDSYVIPTRRWSFLGECPIVSASPESVVDVLRKLVTNPQLRQDLGGAGRSYAEKYHGYDSAQYLFSAVIDYLYGRRDSLINLYHPLLGEYKKDEPKIVPPLVDNKIPDL</sequence>
<proteinExistence type="predicted"/>
<keyword evidence="2" id="KW-0032">Aminotransferase</keyword>